<gene>
    <name evidence="12" type="ORF">DD235_02030</name>
</gene>
<dbReference type="InterPro" id="IPR017938">
    <property type="entry name" value="Riboflavin_synthase-like_b-brl"/>
</dbReference>
<evidence type="ECO:0000259" key="11">
    <source>
        <dbReference type="PROSITE" id="PS51177"/>
    </source>
</evidence>
<dbReference type="SUPFAM" id="SSF63380">
    <property type="entry name" value="Riboflavin synthase domain-like"/>
    <property type="match status" value="2"/>
</dbReference>
<evidence type="ECO:0000256" key="7">
    <source>
        <dbReference type="ARBA" id="ARBA00022679"/>
    </source>
</evidence>
<evidence type="ECO:0000256" key="4">
    <source>
        <dbReference type="ARBA" id="ARBA00012827"/>
    </source>
</evidence>
<dbReference type="RefSeq" id="WP_109060380.1">
    <property type="nucleotide sequence ID" value="NZ_QETA01000001.1"/>
</dbReference>
<keyword evidence="8" id="KW-0677">Repeat</keyword>
<dbReference type="InterPro" id="IPR026017">
    <property type="entry name" value="Lumazine-bd_dom"/>
</dbReference>
<dbReference type="GO" id="GO:0004746">
    <property type="term" value="F:riboflavin synthase activity"/>
    <property type="evidence" value="ECO:0007669"/>
    <property type="project" value="UniProtKB-UniRule"/>
</dbReference>
<dbReference type="Gene3D" id="2.40.30.20">
    <property type="match status" value="2"/>
</dbReference>
<dbReference type="PANTHER" id="PTHR21098:SF12">
    <property type="entry name" value="RIBOFLAVIN SYNTHASE"/>
    <property type="match status" value="1"/>
</dbReference>
<feature type="domain" description="Lumazine-binding" evidence="11">
    <location>
        <begin position="1"/>
        <end position="105"/>
    </location>
</feature>
<proteinExistence type="predicted"/>
<dbReference type="PROSITE" id="PS51177">
    <property type="entry name" value="LUMAZINE_BIND"/>
    <property type="match status" value="2"/>
</dbReference>
<evidence type="ECO:0000256" key="8">
    <source>
        <dbReference type="ARBA" id="ARBA00022737"/>
    </source>
</evidence>
<sequence length="240" mass="25326">MFTGIVAVVGQIVDVRRIKAEAKEATQRAMGVHLTVDAGSLDLADVAIGDSIAIQGACMTVVALQEPCFEVDVSCESLALTVGLEQPGPVNLEKALRVGDPLGGHLVSGHVDGIGVVTRFDQAGESKELRIMVPSHLGRYLAIKGSVVVDGVSLTVNRVSDQDRGCEISINLIPHTQTVTTLGRLQPGSKVNIEIDTIARYVERMVGAEPVVVETPVAKASEDDASTSQPAARKVFFMST</sequence>
<dbReference type="InterPro" id="IPR001783">
    <property type="entry name" value="Lumazine-bd"/>
</dbReference>
<dbReference type="PANTHER" id="PTHR21098">
    <property type="entry name" value="RIBOFLAVIN SYNTHASE ALPHA CHAIN"/>
    <property type="match status" value="1"/>
</dbReference>
<dbReference type="EMBL" id="QETA01000001">
    <property type="protein sequence ID" value="PWF24977.1"/>
    <property type="molecule type" value="Genomic_DNA"/>
</dbReference>
<evidence type="ECO:0000313" key="12">
    <source>
        <dbReference type="EMBL" id="PWF24977.1"/>
    </source>
</evidence>
<name>A0A2V1K5X8_9BURK</name>
<dbReference type="NCBIfam" id="NF006767">
    <property type="entry name" value="PRK09289.1"/>
    <property type="match status" value="1"/>
</dbReference>
<comment type="function">
    <text evidence="2">Catalyzes the dismutation of two molecules of 6,7-dimethyl-8-ribityllumazine, resulting in the formation of riboflavin and 5-amino-6-(D-ribitylamino)uracil.</text>
</comment>
<keyword evidence="13" id="KW-1185">Reference proteome</keyword>
<dbReference type="InterPro" id="IPR023366">
    <property type="entry name" value="ATP_synth_asu-like_sf"/>
</dbReference>
<keyword evidence="7" id="KW-0808">Transferase</keyword>
<feature type="repeat" description="Lumazine-binding" evidence="10">
    <location>
        <begin position="106"/>
        <end position="206"/>
    </location>
</feature>
<evidence type="ECO:0000256" key="5">
    <source>
        <dbReference type="ARBA" id="ARBA00013950"/>
    </source>
</evidence>
<dbReference type="FunFam" id="2.40.30.20:FF:000004">
    <property type="entry name" value="Riboflavin synthase, alpha subunit"/>
    <property type="match status" value="1"/>
</dbReference>
<evidence type="ECO:0000256" key="3">
    <source>
        <dbReference type="ARBA" id="ARBA00004887"/>
    </source>
</evidence>
<comment type="catalytic activity">
    <reaction evidence="1">
        <text>2 6,7-dimethyl-8-(1-D-ribityl)lumazine + H(+) = 5-amino-6-(D-ribitylamino)uracil + riboflavin</text>
        <dbReference type="Rhea" id="RHEA:20772"/>
        <dbReference type="ChEBI" id="CHEBI:15378"/>
        <dbReference type="ChEBI" id="CHEBI:15934"/>
        <dbReference type="ChEBI" id="CHEBI:57986"/>
        <dbReference type="ChEBI" id="CHEBI:58201"/>
        <dbReference type="EC" id="2.5.1.9"/>
    </reaction>
</comment>
<dbReference type="NCBIfam" id="TIGR00187">
    <property type="entry name" value="ribE"/>
    <property type="match status" value="1"/>
</dbReference>
<evidence type="ECO:0000256" key="9">
    <source>
        <dbReference type="NCBIfam" id="TIGR00187"/>
    </source>
</evidence>
<comment type="pathway">
    <text evidence="3">Cofactor biosynthesis; riboflavin biosynthesis; riboflavin from 2-hydroxy-3-oxobutyl phosphate and 5-amino-6-(D-ribitylamino)uracil: step 2/2.</text>
</comment>
<comment type="caution">
    <text evidence="12">The sequence shown here is derived from an EMBL/GenBank/DDBJ whole genome shotgun (WGS) entry which is preliminary data.</text>
</comment>
<dbReference type="Proteomes" id="UP000245212">
    <property type="component" value="Unassembled WGS sequence"/>
</dbReference>
<keyword evidence="6" id="KW-0686">Riboflavin biosynthesis</keyword>
<feature type="repeat" description="Lumazine-binding" evidence="10">
    <location>
        <begin position="1"/>
        <end position="105"/>
    </location>
</feature>
<evidence type="ECO:0000256" key="1">
    <source>
        <dbReference type="ARBA" id="ARBA00000968"/>
    </source>
</evidence>
<dbReference type="GO" id="GO:0009231">
    <property type="term" value="P:riboflavin biosynthetic process"/>
    <property type="evidence" value="ECO:0007669"/>
    <property type="project" value="UniProtKB-KW"/>
</dbReference>
<dbReference type="CDD" id="cd00402">
    <property type="entry name" value="Riboflavin_synthase_like"/>
    <property type="match status" value="1"/>
</dbReference>
<accession>A0A2V1K5X8</accession>
<dbReference type="PIRSF" id="PIRSF000498">
    <property type="entry name" value="Riboflavin_syn_A"/>
    <property type="match status" value="1"/>
</dbReference>
<evidence type="ECO:0000313" key="13">
    <source>
        <dbReference type="Proteomes" id="UP000245212"/>
    </source>
</evidence>
<dbReference type="AlphaFoldDB" id="A0A2V1K5X8"/>
<protein>
    <recommendedName>
        <fullName evidence="5 9">Riboflavin synthase</fullName>
        <ecNumber evidence="4 9">2.5.1.9</ecNumber>
    </recommendedName>
</protein>
<dbReference type="Pfam" id="PF00677">
    <property type="entry name" value="Lum_binding"/>
    <property type="match status" value="2"/>
</dbReference>
<feature type="domain" description="Lumazine-binding" evidence="11">
    <location>
        <begin position="106"/>
        <end position="206"/>
    </location>
</feature>
<reference evidence="13" key="1">
    <citation type="submission" date="2018-05" db="EMBL/GenBank/DDBJ databases">
        <authorList>
            <person name="Li Y."/>
        </authorList>
    </citation>
    <scope>NUCLEOTIDE SEQUENCE [LARGE SCALE GENOMIC DNA]</scope>
    <source>
        <strain evidence="13">3d-2-2</strain>
    </source>
</reference>
<evidence type="ECO:0000256" key="6">
    <source>
        <dbReference type="ARBA" id="ARBA00022619"/>
    </source>
</evidence>
<organism evidence="12 13">
    <name type="scientific">Corticimicrobacter populi</name>
    <dbReference type="NCBI Taxonomy" id="2175229"/>
    <lineage>
        <taxon>Bacteria</taxon>
        <taxon>Pseudomonadati</taxon>
        <taxon>Pseudomonadota</taxon>
        <taxon>Betaproteobacteria</taxon>
        <taxon>Burkholderiales</taxon>
        <taxon>Alcaligenaceae</taxon>
        <taxon>Corticimicrobacter</taxon>
    </lineage>
</organism>
<evidence type="ECO:0000256" key="10">
    <source>
        <dbReference type="PROSITE-ProRule" id="PRU00524"/>
    </source>
</evidence>
<dbReference type="EC" id="2.5.1.9" evidence="4 9"/>
<evidence type="ECO:0000256" key="2">
    <source>
        <dbReference type="ARBA" id="ARBA00002803"/>
    </source>
</evidence>